<dbReference type="AlphaFoldDB" id="A0A7K3WEK2"/>
<sequence length="173" mass="17036">MSSGRVLRAVAVRAVVLGCVLLLTATTGGDARAAVLAHARSAPTVGVATWSVVFEQGGGLAGALSVLLTGDSFHDVTNTGTARLAGSFTVRLSVTTTGNAGATLSTCSGTWTESVFNSSCSGTITPVATAGVPGVLPSALVLAPGQTVRVRLKPTTALTVPPQSATLSASVSS</sequence>
<protein>
    <submittedName>
        <fullName evidence="1">Uncharacterized protein</fullName>
    </submittedName>
</protein>
<reference evidence="1 2" key="1">
    <citation type="submission" date="2020-02" db="EMBL/GenBank/DDBJ databases">
        <title>The whole genome sequence of CPCC 205119.</title>
        <authorList>
            <person name="Jiang Z."/>
        </authorList>
    </citation>
    <scope>NUCLEOTIDE SEQUENCE [LARGE SCALE GENOMIC DNA]</scope>
    <source>
        <strain evidence="1 2">CPCC 205119</strain>
    </source>
</reference>
<keyword evidence="2" id="KW-1185">Reference proteome</keyword>
<evidence type="ECO:0000313" key="2">
    <source>
        <dbReference type="Proteomes" id="UP000470470"/>
    </source>
</evidence>
<gene>
    <name evidence="1" type="ORF">G1H19_12310</name>
</gene>
<comment type="caution">
    <text evidence="1">The sequence shown here is derived from an EMBL/GenBank/DDBJ whole genome shotgun (WGS) entry which is preliminary data.</text>
</comment>
<accession>A0A7K3WEK2</accession>
<organism evidence="1 2">
    <name type="scientific">Goekera deserti</name>
    <dbReference type="NCBI Taxonomy" id="2497753"/>
    <lineage>
        <taxon>Bacteria</taxon>
        <taxon>Bacillati</taxon>
        <taxon>Actinomycetota</taxon>
        <taxon>Actinomycetes</taxon>
        <taxon>Geodermatophilales</taxon>
        <taxon>Geodermatophilaceae</taxon>
        <taxon>Goekera</taxon>
    </lineage>
</organism>
<dbReference type="EMBL" id="JAAGWK010000016">
    <property type="protein sequence ID" value="NEL54786.1"/>
    <property type="molecule type" value="Genomic_DNA"/>
</dbReference>
<evidence type="ECO:0000313" key="1">
    <source>
        <dbReference type="EMBL" id="NEL54786.1"/>
    </source>
</evidence>
<proteinExistence type="predicted"/>
<dbReference type="RefSeq" id="WP_152731147.1">
    <property type="nucleotide sequence ID" value="NZ_JAABOZ010000001.1"/>
</dbReference>
<dbReference type="Proteomes" id="UP000470470">
    <property type="component" value="Unassembled WGS sequence"/>
</dbReference>
<name>A0A7K3WEK2_9ACTN</name>